<feature type="domain" description="Cysteine-rich" evidence="1">
    <location>
        <begin position="17"/>
        <end position="97"/>
    </location>
</feature>
<keyword evidence="3" id="KW-1185">Reference proteome</keyword>
<dbReference type="PANTHER" id="PTHR30296:SF0">
    <property type="entry name" value="LACTATE UTILIZATION PROTEIN A"/>
    <property type="match status" value="1"/>
</dbReference>
<dbReference type="EMBL" id="CP000155">
    <property type="protein sequence ID" value="ABC28138.1"/>
    <property type="molecule type" value="Genomic_DNA"/>
</dbReference>
<dbReference type="GO" id="GO:0005829">
    <property type="term" value="C:cytosol"/>
    <property type="evidence" value="ECO:0007669"/>
    <property type="project" value="TreeGrafter"/>
</dbReference>
<organism evidence="2 3">
    <name type="scientific">Hahella chejuensis (strain KCTC 2396)</name>
    <dbReference type="NCBI Taxonomy" id="349521"/>
    <lineage>
        <taxon>Bacteria</taxon>
        <taxon>Pseudomonadati</taxon>
        <taxon>Pseudomonadota</taxon>
        <taxon>Gammaproteobacteria</taxon>
        <taxon>Oceanospirillales</taxon>
        <taxon>Hahellaceae</taxon>
        <taxon>Hahella</taxon>
    </lineage>
</organism>
<dbReference type="AlphaFoldDB" id="Q2SMI6"/>
<dbReference type="STRING" id="349521.HCH_01270"/>
<protein>
    <submittedName>
        <fullName evidence="2">Fe-S oxidoreductase</fullName>
    </submittedName>
</protein>
<dbReference type="HOGENOM" id="CLU_023081_1_0_6"/>
<dbReference type="Proteomes" id="UP000000238">
    <property type="component" value="Chromosome"/>
</dbReference>
<dbReference type="OrthoDB" id="9770306at2"/>
<evidence type="ECO:0000313" key="2">
    <source>
        <dbReference type="EMBL" id="ABC28138.1"/>
    </source>
</evidence>
<gene>
    <name evidence="2" type="ordered locus">HCH_01270</name>
</gene>
<accession>Q2SMI6</accession>
<dbReference type="InterPro" id="IPR004017">
    <property type="entry name" value="Cys_rich_dom"/>
</dbReference>
<dbReference type="GO" id="GO:0016491">
    <property type="term" value="F:oxidoreductase activity"/>
    <property type="evidence" value="ECO:0007669"/>
    <property type="project" value="UniProtKB-ARBA"/>
</dbReference>
<reference evidence="2 3" key="1">
    <citation type="journal article" date="2005" name="Nucleic Acids Res.">
        <title>Genomic blueprint of Hahella chejuensis, a marine microbe producing an algicidal agent.</title>
        <authorList>
            <person name="Jeong H."/>
            <person name="Yim J.H."/>
            <person name="Lee C."/>
            <person name="Choi S.-H."/>
            <person name="Park Y.K."/>
            <person name="Yoon S.H."/>
            <person name="Hur C.-G."/>
            <person name="Kang H.-Y."/>
            <person name="Kim D."/>
            <person name="Lee H.H."/>
            <person name="Park K.H."/>
            <person name="Park S.-H."/>
            <person name="Park H.-S."/>
            <person name="Lee H.K."/>
            <person name="Oh T.K."/>
            <person name="Kim J.F."/>
        </authorList>
    </citation>
    <scope>NUCLEOTIDE SEQUENCE [LARGE SCALE GENOMIC DNA]</scope>
    <source>
        <strain evidence="2 3">KCTC 2396</strain>
    </source>
</reference>
<proteinExistence type="predicted"/>
<dbReference type="Pfam" id="PF02754">
    <property type="entry name" value="CCG"/>
    <property type="match status" value="2"/>
</dbReference>
<evidence type="ECO:0000313" key="3">
    <source>
        <dbReference type="Proteomes" id="UP000000238"/>
    </source>
</evidence>
<feature type="domain" description="Cysteine-rich" evidence="1">
    <location>
        <begin position="145"/>
        <end position="229"/>
    </location>
</feature>
<sequence length="254" mass="27725">MQRSDMQRAYPEKPAQVYFFGTCLIDLFYPEAGMAGIQLLEREGVKVIYPQQQSCCGQPAYNSGYDNEARKVAAAQIACLQGGLPVVVPSASCADMFRHHYPDLFADTPLRKQALDLAARTYELTEFLAHVCKVRLVDHGPAATVAIHNSCSAQRGMKTAQDAISLLRQMRNVAIVQQERASECCGFGGTFAVKAPDISNAMVQDKCDNLLATGASDLVSGDCGCLMNISGALEKRKETLPAQHIASFIWERTQ</sequence>
<dbReference type="eggNOG" id="COG0247">
    <property type="taxonomic scope" value="Bacteria"/>
</dbReference>
<dbReference type="PANTHER" id="PTHR30296">
    <property type="entry name" value="UNCHARACTERIZED PROTEIN YKGE"/>
    <property type="match status" value="1"/>
</dbReference>
<name>Q2SMI6_HAHCH</name>
<evidence type="ECO:0000259" key="1">
    <source>
        <dbReference type="Pfam" id="PF02754"/>
    </source>
</evidence>
<dbReference type="KEGG" id="hch:HCH_01270"/>